<dbReference type="AlphaFoldDB" id="A0A812KMG9"/>
<feature type="region of interest" description="Disordered" evidence="6">
    <location>
        <begin position="456"/>
        <end position="475"/>
    </location>
</feature>
<organism evidence="9 10">
    <name type="scientific">Symbiodinium pilosum</name>
    <name type="common">Dinoflagellate</name>
    <dbReference type="NCBI Taxonomy" id="2952"/>
    <lineage>
        <taxon>Eukaryota</taxon>
        <taxon>Sar</taxon>
        <taxon>Alveolata</taxon>
        <taxon>Dinophyceae</taxon>
        <taxon>Suessiales</taxon>
        <taxon>Symbiodiniaceae</taxon>
        <taxon>Symbiodinium</taxon>
    </lineage>
</organism>
<sequence>MALEMQYLGMVSGWSIEKYEEPWPPETSWPTINRVVTVGDFIFTLIFTIDVTVRVVVLRCRFWRAIMNWIDAIVVATSSVQWFMPSLAIDAVYLRLIRLGKLARAFRMVTMSRSMDSLQLLLKCCASSVDMLFWSFCLLTFIQCIAGMILSALVREYLNDASKPLAVRQQVWDYYGTFTRTFLTMFEILFANWGPPCRVLVDFVDEAFSLFFLVYRCMIGFAVLNDSERMLAVNLFPLLCGDVPCESSLFMSAAEPQVVNAVFVQQTLLMAANDEDLAFKQKQKDWALYTKKVQRLFSAMDTSEDGMVTFDEFAQLIESPKLRFWMSQLELDYHDLLGLFEMLDDGDGEISMKEFIENAQKLKGPAKAIDMHRLVTKIQFKNMRRLCWTSLNSFVMSCRLRLETKLELILAQVLANTSSPNARSHRSSTRSLQTLFTAAGLSRESHGFASRMAAASALGEEDQPGNQSELRAEKANMRRSCLV</sequence>
<keyword evidence="2 7" id="KW-0812">Transmembrane</keyword>
<evidence type="ECO:0000313" key="10">
    <source>
        <dbReference type="Proteomes" id="UP000649617"/>
    </source>
</evidence>
<dbReference type="GO" id="GO:0005216">
    <property type="term" value="F:monoatomic ion channel activity"/>
    <property type="evidence" value="ECO:0007669"/>
    <property type="project" value="InterPro"/>
</dbReference>
<accession>A0A812KMG9</accession>
<keyword evidence="3" id="KW-0106">Calcium</keyword>
<dbReference type="SUPFAM" id="SSF47473">
    <property type="entry name" value="EF-hand"/>
    <property type="match status" value="1"/>
</dbReference>
<keyword evidence="5 7" id="KW-0472">Membrane</keyword>
<dbReference type="GO" id="GO:0016020">
    <property type="term" value="C:membrane"/>
    <property type="evidence" value="ECO:0007669"/>
    <property type="project" value="UniProtKB-SubCell"/>
</dbReference>
<dbReference type="Gene3D" id="1.10.238.10">
    <property type="entry name" value="EF-hand"/>
    <property type="match status" value="1"/>
</dbReference>
<dbReference type="InterPro" id="IPR002048">
    <property type="entry name" value="EF_hand_dom"/>
</dbReference>
<feature type="transmembrane region" description="Helical" evidence="7">
    <location>
        <begin position="131"/>
        <end position="154"/>
    </location>
</feature>
<reference evidence="9" key="1">
    <citation type="submission" date="2021-02" db="EMBL/GenBank/DDBJ databases">
        <authorList>
            <person name="Dougan E. K."/>
            <person name="Rhodes N."/>
            <person name="Thang M."/>
            <person name="Chan C."/>
        </authorList>
    </citation>
    <scope>NUCLEOTIDE SEQUENCE</scope>
</reference>
<evidence type="ECO:0000256" key="7">
    <source>
        <dbReference type="SAM" id="Phobius"/>
    </source>
</evidence>
<dbReference type="SUPFAM" id="SSF81324">
    <property type="entry name" value="Voltage-gated potassium channels"/>
    <property type="match status" value="1"/>
</dbReference>
<dbReference type="EMBL" id="CAJNIZ010004224">
    <property type="protein sequence ID" value="CAE7230288.1"/>
    <property type="molecule type" value="Genomic_DNA"/>
</dbReference>
<name>A0A812KMG9_SYMPI</name>
<dbReference type="Proteomes" id="UP000649617">
    <property type="component" value="Unassembled WGS sequence"/>
</dbReference>
<evidence type="ECO:0000256" key="3">
    <source>
        <dbReference type="ARBA" id="ARBA00022837"/>
    </source>
</evidence>
<dbReference type="GO" id="GO:0005509">
    <property type="term" value="F:calcium ion binding"/>
    <property type="evidence" value="ECO:0007669"/>
    <property type="project" value="InterPro"/>
</dbReference>
<evidence type="ECO:0000259" key="8">
    <source>
        <dbReference type="PROSITE" id="PS50222"/>
    </source>
</evidence>
<dbReference type="InterPro" id="IPR011992">
    <property type="entry name" value="EF-hand-dom_pair"/>
</dbReference>
<evidence type="ECO:0000256" key="5">
    <source>
        <dbReference type="ARBA" id="ARBA00023136"/>
    </source>
</evidence>
<evidence type="ECO:0000256" key="2">
    <source>
        <dbReference type="ARBA" id="ARBA00022692"/>
    </source>
</evidence>
<evidence type="ECO:0000256" key="6">
    <source>
        <dbReference type="SAM" id="MobiDB-lite"/>
    </source>
</evidence>
<evidence type="ECO:0000256" key="4">
    <source>
        <dbReference type="ARBA" id="ARBA00022989"/>
    </source>
</evidence>
<dbReference type="InterPro" id="IPR027359">
    <property type="entry name" value="Volt_channel_dom_sf"/>
</dbReference>
<comment type="caution">
    <text evidence="9">The sequence shown here is derived from an EMBL/GenBank/DDBJ whole genome shotgun (WGS) entry which is preliminary data.</text>
</comment>
<evidence type="ECO:0000256" key="1">
    <source>
        <dbReference type="ARBA" id="ARBA00004141"/>
    </source>
</evidence>
<dbReference type="PROSITE" id="PS50222">
    <property type="entry name" value="EF_HAND_2"/>
    <property type="match status" value="1"/>
</dbReference>
<dbReference type="CDD" id="cd00051">
    <property type="entry name" value="EFh"/>
    <property type="match status" value="1"/>
</dbReference>
<dbReference type="OrthoDB" id="419102at2759"/>
<dbReference type="Gene3D" id="1.20.120.350">
    <property type="entry name" value="Voltage-gated potassium channels. Chain C"/>
    <property type="match status" value="1"/>
</dbReference>
<dbReference type="PROSITE" id="PS00018">
    <property type="entry name" value="EF_HAND_1"/>
    <property type="match status" value="1"/>
</dbReference>
<feature type="domain" description="EF-hand" evidence="8">
    <location>
        <begin position="288"/>
        <end position="323"/>
    </location>
</feature>
<gene>
    <name evidence="9" type="primary">Scn11a</name>
    <name evidence="9" type="ORF">SPIL2461_LOCUS3464</name>
</gene>
<dbReference type="Pfam" id="PF00520">
    <property type="entry name" value="Ion_trans"/>
    <property type="match status" value="1"/>
</dbReference>
<keyword evidence="4 7" id="KW-1133">Transmembrane helix</keyword>
<proteinExistence type="predicted"/>
<dbReference type="InterPro" id="IPR005821">
    <property type="entry name" value="Ion_trans_dom"/>
</dbReference>
<dbReference type="SMART" id="SM00054">
    <property type="entry name" value="EFh"/>
    <property type="match status" value="2"/>
</dbReference>
<keyword evidence="10" id="KW-1185">Reference proteome</keyword>
<evidence type="ECO:0000313" key="9">
    <source>
        <dbReference type="EMBL" id="CAE7230288.1"/>
    </source>
</evidence>
<comment type="subcellular location">
    <subcellularLocation>
        <location evidence="1">Membrane</location>
        <topology evidence="1">Multi-pass membrane protein</topology>
    </subcellularLocation>
</comment>
<protein>
    <submittedName>
        <fullName evidence="9">Scn11a protein</fullName>
    </submittedName>
</protein>
<dbReference type="InterPro" id="IPR018247">
    <property type="entry name" value="EF_Hand_1_Ca_BS"/>
</dbReference>
<feature type="transmembrane region" description="Helical" evidence="7">
    <location>
        <begin position="35"/>
        <end position="57"/>
    </location>
</feature>